<comment type="pathway">
    <text evidence="2 9">Purine metabolism; AMP biosynthesis via de novo pathway; AMP from IMP: step 2/2.</text>
</comment>
<dbReference type="EC" id="4.3.2.2" evidence="4 9"/>
<evidence type="ECO:0000313" key="12">
    <source>
        <dbReference type="EMBL" id="KAF2319010.1"/>
    </source>
</evidence>
<evidence type="ECO:0000256" key="7">
    <source>
        <dbReference type="ARBA" id="ARBA00023239"/>
    </source>
</evidence>
<gene>
    <name evidence="12" type="ORF">GH714_012446</name>
</gene>
<dbReference type="InterPro" id="IPR047136">
    <property type="entry name" value="PurB_bact"/>
</dbReference>
<evidence type="ECO:0000256" key="6">
    <source>
        <dbReference type="ARBA" id="ARBA00022755"/>
    </source>
</evidence>
<dbReference type="GO" id="GO:0004018">
    <property type="term" value="F:N6-(1,2-dicarboxyethyl)AMP AMP-lyase (fumarate-forming) activity"/>
    <property type="evidence" value="ECO:0007669"/>
    <property type="project" value="InterPro"/>
</dbReference>
<dbReference type="NCBIfam" id="NF006764">
    <property type="entry name" value="PRK09285.1"/>
    <property type="match status" value="1"/>
</dbReference>
<dbReference type="EMBL" id="JAAGAX010000003">
    <property type="protein sequence ID" value="KAF2319010.1"/>
    <property type="molecule type" value="Genomic_DNA"/>
</dbReference>
<evidence type="ECO:0000256" key="9">
    <source>
        <dbReference type="RuleBase" id="RU361172"/>
    </source>
</evidence>
<protein>
    <recommendedName>
        <fullName evidence="5 9">Adenylosuccinate lyase</fullName>
        <shortName evidence="9">ASL</shortName>
        <ecNumber evidence="4 9">4.3.2.2</ecNumber>
    </recommendedName>
    <alternativeName>
        <fullName evidence="8 9">Adenylosuccinase</fullName>
    </alternativeName>
</protein>
<comment type="pathway">
    <text evidence="1 9">Purine metabolism; IMP biosynthesis via de novo pathway; 5-amino-1-(5-phospho-D-ribosyl)imidazole-4-carboxamide from 5-amino-1-(5-phospho-D-ribosyl)imidazole-4-carboxylate: step 2/2.</text>
</comment>
<dbReference type="Pfam" id="PF00206">
    <property type="entry name" value="Lyase_1"/>
    <property type="match status" value="1"/>
</dbReference>
<dbReference type="CDD" id="cd01598">
    <property type="entry name" value="PurB"/>
    <property type="match status" value="1"/>
</dbReference>
<dbReference type="GO" id="GO:0006189">
    <property type="term" value="P:'de novo' IMP biosynthetic process"/>
    <property type="evidence" value="ECO:0007669"/>
    <property type="project" value="UniProtKB-UniPathway"/>
</dbReference>
<evidence type="ECO:0000256" key="4">
    <source>
        <dbReference type="ARBA" id="ARBA00012339"/>
    </source>
</evidence>
<keyword evidence="7 9" id="KW-0456">Lyase</keyword>
<feature type="domain" description="Fumarate lyase N-terminal" evidence="10">
    <location>
        <begin position="36"/>
        <end position="297"/>
    </location>
</feature>
<dbReference type="PANTHER" id="PTHR43411">
    <property type="entry name" value="ADENYLOSUCCINATE LYASE"/>
    <property type="match status" value="1"/>
</dbReference>
<evidence type="ECO:0000256" key="1">
    <source>
        <dbReference type="ARBA" id="ARBA00004706"/>
    </source>
</evidence>
<name>A0A6A6MZV5_HEVBR</name>
<sequence>MGARDFELSNLTALSPLDGRIGVKWLLKLSQIPEVSEVPSFSEEAQIYLQGLIDGFSKDDALEVKNIEKVTNHDVKAVEYFLKKKCQSHPEIAKVLEFFHFACTSEDINNLAHALMLKESMNKVIFPIMDELITAICNMAEDNASTNAFPHSWTASPTTLGKEMAVFAARLSEQRQEISQVKIKGKFAGAVGNYNAHLIAYPGVNWPLIAKEFVESLGLCFNPYVTQIEPHDYMARLFHAIMIFNTILIDFDRDIWGYVSLAYFKQITKAGEIGSSTMPHKVNPIDFENSEGNLGKANGGLSHLSEKLPISRWQRDLTDSTVLRNMGEGLGHSLLAYKSALQGIGKLQVNESRLSEDLSQSWEVLAEPIQTVMRRYGVPEPYEKLKELTRGRAVAKESIREFIQGLALPKETKSYLLELTPHTYVGAAIELGKSVNVTMNLVNGVRAL</sequence>
<evidence type="ECO:0000313" key="13">
    <source>
        <dbReference type="Proteomes" id="UP000467840"/>
    </source>
</evidence>
<evidence type="ECO:0000256" key="5">
    <source>
        <dbReference type="ARBA" id="ARBA00017058"/>
    </source>
</evidence>
<dbReference type="NCBIfam" id="TIGR00928">
    <property type="entry name" value="purB"/>
    <property type="match status" value="1"/>
</dbReference>
<dbReference type="Gene3D" id="1.10.40.30">
    <property type="entry name" value="Fumarase/aspartase (C-terminal domain)"/>
    <property type="match status" value="1"/>
</dbReference>
<evidence type="ECO:0000256" key="2">
    <source>
        <dbReference type="ARBA" id="ARBA00004734"/>
    </source>
</evidence>
<evidence type="ECO:0000256" key="8">
    <source>
        <dbReference type="ARBA" id="ARBA00030717"/>
    </source>
</evidence>
<dbReference type="InterPro" id="IPR000362">
    <property type="entry name" value="Fumarate_lyase_fam"/>
</dbReference>
<keyword evidence="6 9" id="KW-0658">Purine biosynthesis</keyword>
<dbReference type="PROSITE" id="PS00163">
    <property type="entry name" value="FUMARATE_LYASES"/>
    <property type="match status" value="1"/>
</dbReference>
<dbReference type="FunFam" id="1.20.200.10:FF:000004">
    <property type="entry name" value="Adenylosuccinate lyase"/>
    <property type="match status" value="1"/>
</dbReference>
<dbReference type="PRINTS" id="PR00149">
    <property type="entry name" value="FUMRATELYASE"/>
</dbReference>
<dbReference type="UniPathway" id="UPA00075">
    <property type="reaction ID" value="UER00336"/>
</dbReference>
<organism evidence="12 13">
    <name type="scientific">Hevea brasiliensis</name>
    <name type="common">Para rubber tree</name>
    <name type="synonym">Siphonia brasiliensis</name>
    <dbReference type="NCBI Taxonomy" id="3981"/>
    <lineage>
        <taxon>Eukaryota</taxon>
        <taxon>Viridiplantae</taxon>
        <taxon>Streptophyta</taxon>
        <taxon>Embryophyta</taxon>
        <taxon>Tracheophyta</taxon>
        <taxon>Spermatophyta</taxon>
        <taxon>Magnoliopsida</taxon>
        <taxon>eudicotyledons</taxon>
        <taxon>Gunneridae</taxon>
        <taxon>Pentapetalae</taxon>
        <taxon>rosids</taxon>
        <taxon>fabids</taxon>
        <taxon>Malpighiales</taxon>
        <taxon>Euphorbiaceae</taxon>
        <taxon>Crotonoideae</taxon>
        <taxon>Micrandreae</taxon>
        <taxon>Hevea</taxon>
    </lineage>
</organism>
<dbReference type="UniPathway" id="UPA00074">
    <property type="reaction ID" value="UER00132"/>
</dbReference>
<evidence type="ECO:0000256" key="3">
    <source>
        <dbReference type="ARBA" id="ARBA00008273"/>
    </source>
</evidence>
<dbReference type="InterPro" id="IPR004769">
    <property type="entry name" value="Pur_lyase"/>
</dbReference>
<comment type="catalytic activity">
    <reaction evidence="9">
        <text>N(6)-(1,2-dicarboxyethyl)-AMP = fumarate + AMP</text>
        <dbReference type="Rhea" id="RHEA:16853"/>
        <dbReference type="ChEBI" id="CHEBI:29806"/>
        <dbReference type="ChEBI" id="CHEBI:57567"/>
        <dbReference type="ChEBI" id="CHEBI:456215"/>
        <dbReference type="EC" id="4.3.2.2"/>
    </reaction>
</comment>
<dbReference type="Pfam" id="PF08328">
    <property type="entry name" value="ASL_C"/>
    <property type="match status" value="1"/>
</dbReference>
<dbReference type="InterPro" id="IPR022761">
    <property type="entry name" value="Fumarate_lyase_N"/>
</dbReference>
<evidence type="ECO:0000259" key="11">
    <source>
        <dbReference type="Pfam" id="PF08328"/>
    </source>
</evidence>
<reference evidence="12 13" key="1">
    <citation type="journal article" date="2020" name="Mol. Plant">
        <title>The Chromosome-Based Rubber Tree Genome Provides New Insights into Spurge Genome Evolution and Rubber Biosynthesis.</title>
        <authorList>
            <person name="Liu J."/>
            <person name="Shi C."/>
            <person name="Shi C.C."/>
            <person name="Li W."/>
            <person name="Zhang Q.J."/>
            <person name="Zhang Y."/>
            <person name="Li K."/>
            <person name="Lu H.F."/>
            <person name="Shi C."/>
            <person name="Zhu S.T."/>
            <person name="Xiao Z.Y."/>
            <person name="Nan H."/>
            <person name="Yue Y."/>
            <person name="Zhu X.G."/>
            <person name="Wu Y."/>
            <person name="Hong X.N."/>
            <person name="Fan G.Y."/>
            <person name="Tong Y."/>
            <person name="Zhang D."/>
            <person name="Mao C.L."/>
            <person name="Liu Y.L."/>
            <person name="Hao S.J."/>
            <person name="Liu W.Q."/>
            <person name="Lv M.Q."/>
            <person name="Zhang H.B."/>
            <person name="Liu Y."/>
            <person name="Hu-Tang G.R."/>
            <person name="Wang J.P."/>
            <person name="Wang J.H."/>
            <person name="Sun Y.H."/>
            <person name="Ni S.B."/>
            <person name="Chen W.B."/>
            <person name="Zhang X.C."/>
            <person name="Jiao Y.N."/>
            <person name="Eichler E.E."/>
            <person name="Li G.H."/>
            <person name="Liu X."/>
            <person name="Gao L.Z."/>
        </authorList>
    </citation>
    <scope>NUCLEOTIDE SEQUENCE [LARGE SCALE GENOMIC DNA]</scope>
    <source>
        <strain evidence="13">cv. GT1</strain>
        <tissue evidence="12">Leaf</tissue>
    </source>
</reference>
<feature type="domain" description="Adenylosuccinate lyase PurB C-terminal" evidence="11">
    <location>
        <begin position="311"/>
        <end position="425"/>
    </location>
</feature>
<evidence type="ECO:0000259" key="10">
    <source>
        <dbReference type="Pfam" id="PF00206"/>
    </source>
</evidence>
<dbReference type="GO" id="GO:0044208">
    <property type="term" value="P:'de novo' AMP biosynthetic process"/>
    <property type="evidence" value="ECO:0007669"/>
    <property type="project" value="UniProtKB-UniPathway"/>
</dbReference>
<dbReference type="InterPro" id="IPR008948">
    <property type="entry name" value="L-Aspartase-like"/>
</dbReference>
<dbReference type="InterPro" id="IPR024083">
    <property type="entry name" value="Fumarase/histidase_N"/>
</dbReference>
<dbReference type="SUPFAM" id="SSF48557">
    <property type="entry name" value="L-aspartase-like"/>
    <property type="match status" value="1"/>
</dbReference>
<dbReference type="InterPro" id="IPR013539">
    <property type="entry name" value="PurB_C"/>
</dbReference>
<dbReference type="Gene3D" id="1.20.200.10">
    <property type="entry name" value="Fumarase/aspartase (Central domain)"/>
    <property type="match status" value="1"/>
</dbReference>
<dbReference type="InterPro" id="IPR020557">
    <property type="entry name" value="Fumarate_lyase_CS"/>
</dbReference>
<accession>A0A6A6MZV5</accession>
<comment type="caution">
    <text evidence="12">The sequence shown here is derived from an EMBL/GenBank/DDBJ whole genome shotgun (WGS) entry which is preliminary data.</text>
</comment>
<comment type="similarity">
    <text evidence="3 9">Belongs to the lyase 1 family. Adenylosuccinate lyase subfamily.</text>
</comment>
<dbReference type="AlphaFoldDB" id="A0A6A6MZV5"/>
<dbReference type="PANTHER" id="PTHR43411:SF1">
    <property type="entry name" value="ADENYLOSUCCINATE LYASE"/>
    <property type="match status" value="1"/>
</dbReference>
<proteinExistence type="inferred from homology"/>
<dbReference type="Proteomes" id="UP000467840">
    <property type="component" value="Chromosome 10"/>
</dbReference>
<comment type="catalytic activity">
    <reaction evidence="9">
        <text>(2S)-2-[5-amino-1-(5-phospho-beta-D-ribosyl)imidazole-4-carboxamido]succinate = 5-amino-1-(5-phospho-beta-D-ribosyl)imidazole-4-carboxamide + fumarate</text>
        <dbReference type="Rhea" id="RHEA:23920"/>
        <dbReference type="ChEBI" id="CHEBI:29806"/>
        <dbReference type="ChEBI" id="CHEBI:58443"/>
        <dbReference type="ChEBI" id="CHEBI:58475"/>
        <dbReference type="EC" id="4.3.2.2"/>
    </reaction>
</comment>
<dbReference type="Gene3D" id="1.10.275.10">
    <property type="entry name" value="Fumarase/aspartase (N-terminal domain)"/>
    <property type="match status" value="1"/>
</dbReference>
<keyword evidence="13" id="KW-1185">Reference proteome</keyword>